<sequence length="90" mass="10671">MFTSYGFASDFTFKEKSPADREFNQDYQGIKNYRHNKSLSLIPKETSTRRTKLSSFVRAAKMQMKMRFQNILMCVMLTRREQGALIQWFG</sequence>
<dbReference type="EMBL" id="JAGETQ010000066">
    <property type="protein sequence ID" value="MBO1916288.1"/>
    <property type="molecule type" value="Genomic_DNA"/>
</dbReference>
<name>A0A939SRF2_PRORE</name>
<gene>
    <name evidence="1" type="ORF">J4727_12255</name>
</gene>
<accession>A0A939SRF2</accession>
<evidence type="ECO:0000313" key="1">
    <source>
        <dbReference type="EMBL" id="MBO1916288.1"/>
    </source>
</evidence>
<reference evidence="1" key="1">
    <citation type="submission" date="2021-03" db="EMBL/GenBank/DDBJ databases">
        <title>Molecular epidemiology and mechanisms of colistin and carbapenem resistance in Enterobacteriaceae from clinical isolates, the environment and porcine samples in Pretoria, South Africa.</title>
        <authorList>
            <person name="Bogoshi D."/>
            <person name="Mbelle N.M."/>
            <person name="Naidoo V."/>
            <person name="Osei Sekyere J."/>
        </authorList>
    </citation>
    <scope>NUCLEOTIDE SEQUENCE</scope>
    <source>
        <strain evidence="1">C052</strain>
    </source>
</reference>
<proteinExistence type="predicted"/>
<dbReference type="AlphaFoldDB" id="A0A939SRF2"/>
<protein>
    <submittedName>
        <fullName evidence="1">Uncharacterized protein</fullName>
    </submittedName>
</protein>
<dbReference type="Proteomes" id="UP000664477">
    <property type="component" value="Unassembled WGS sequence"/>
</dbReference>
<organism evidence="1 2">
    <name type="scientific">Providencia rettgeri</name>
    <dbReference type="NCBI Taxonomy" id="587"/>
    <lineage>
        <taxon>Bacteria</taxon>
        <taxon>Pseudomonadati</taxon>
        <taxon>Pseudomonadota</taxon>
        <taxon>Gammaproteobacteria</taxon>
        <taxon>Enterobacterales</taxon>
        <taxon>Morganellaceae</taxon>
        <taxon>Providencia</taxon>
    </lineage>
</organism>
<comment type="caution">
    <text evidence="1">The sequence shown here is derived from an EMBL/GenBank/DDBJ whole genome shotgun (WGS) entry which is preliminary data.</text>
</comment>
<evidence type="ECO:0000313" key="2">
    <source>
        <dbReference type="Proteomes" id="UP000664477"/>
    </source>
</evidence>